<dbReference type="InterPro" id="IPR019800">
    <property type="entry name" value="Glyco_hydro_3_AS"/>
</dbReference>
<evidence type="ECO:0000256" key="5">
    <source>
        <dbReference type="ARBA" id="ARBA00023295"/>
    </source>
</evidence>
<evidence type="ECO:0000256" key="4">
    <source>
        <dbReference type="ARBA" id="ARBA00022801"/>
    </source>
</evidence>
<feature type="domain" description="Glycoside hydrolase family 3 N-terminal" evidence="6">
    <location>
        <begin position="19"/>
        <end position="349"/>
    </location>
</feature>
<dbReference type="SUPFAM" id="SSF51445">
    <property type="entry name" value="(Trans)glycosidases"/>
    <property type="match status" value="1"/>
</dbReference>
<dbReference type="RefSeq" id="WP_106147534.1">
    <property type="nucleotide sequence ID" value="NZ_PVYX01000002.1"/>
</dbReference>
<dbReference type="EMBL" id="PVYX01000002">
    <property type="protein sequence ID" value="PRX54229.1"/>
    <property type="molecule type" value="Genomic_DNA"/>
</dbReference>
<dbReference type="OrthoDB" id="9805821at2"/>
<accession>A0A2T0M9S3</accession>
<evidence type="ECO:0000313" key="7">
    <source>
        <dbReference type="EMBL" id="PRX54229.1"/>
    </source>
</evidence>
<comment type="similarity">
    <text evidence="2">Belongs to the glycosyl hydrolase 3 family.</text>
</comment>
<dbReference type="Gene3D" id="3.20.20.300">
    <property type="entry name" value="Glycoside hydrolase, family 3, N-terminal domain"/>
    <property type="match status" value="1"/>
</dbReference>
<dbReference type="InterPro" id="IPR036962">
    <property type="entry name" value="Glyco_hydro_3_N_sf"/>
</dbReference>
<proteinExistence type="inferred from homology"/>
<gene>
    <name evidence="7" type="ORF">CLV81_2626</name>
</gene>
<comment type="caution">
    <text evidence="7">The sequence shown here is derived from an EMBL/GenBank/DDBJ whole genome shotgun (WGS) entry which is preliminary data.</text>
</comment>
<dbReference type="GO" id="GO:0004563">
    <property type="term" value="F:beta-N-acetylhexosaminidase activity"/>
    <property type="evidence" value="ECO:0007669"/>
    <property type="project" value="UniProtKB-EC"/>
</dbReference>
<keyword evidence="5" id="KW-0326">Glycosidase</keyword>
<evidence type="ECO:0000256" key="2">
    <source>
        <dbReference type="ARBA" id="ARBA00005336"/>
    </source>
</evidence>
<dbReference type="GO" id="GO:0005975">
    <property type="term" value="P:carbohydrate metabolic process"/>
    <property type="evidence" value="ECO:0007669"/>
    <property type="project" value="InterPro"/>
</dbReference>
<dbReference type="Proteomes" id="UP000237640">
    <property type="component" value="Unassembled WGS sequence"/>
</dbReference>
<dbReference type="EC" id="3.2.1.52" evidence="3"/>
<sequence>MSKRLEQHIELGSTHDFSLKQKVGQLFMIAVFINDSEENIQQTENLIQEHHIGALCFFHSRASAATNFEGKKKVVYNENSYERLVSLIKRYQKASSIPLLIAMDAEWGLAMRIENTHQYPYALTLGALQNGEDLIHDVGYKIGLDCLEAGIHWNLAPVLDINSNPENPVIGYRSFGDDKEQVTKKAKAFIAGMREAGVLNSLKHFPGHGDTNTDSHLALPVIDKSAENLLENECYPFTVLMHEEADSIMIGHLSIPALDSSGKPATLSKIILSDVLRKKMGYQGLLISDAMNMHAVSKRFEEKGALELAAFHAGLDMFCFSEHPKEAIEKIVLQGEGQRIESSFERVWELKEKAFNQPSNIVKTGIAPNELNKEIARACLTELFKGTKNKMPGSSQGLQHIILGKPTTNIFPEYLEQKLKIKTSSVGDMTSEEIQDLIHFQKTTVISVFPPSVKPKNRFGFAEEELEILNETLKKGNCILYLFGNPFLIHTLPLNKQNSYIILYQDFLEFQEAARSHFEGKLLPQGKLPFQLKTDINEK</sequence>
<dbReference type="GO" id="GO:0009254">
    <property type="term" value="P:peptidoglycan turnover"/>
    <property type="evidence" value="ECO:0007669"/>
    <property type="project" value="TreeGrafter"/>
</dbReference>
<dbReference type="PANTHER" id="PTHR30480">
    <property type="entry name" value="BETA-HEXOSAMINIDASE-RELATED"/>
    <property type="match status" value="1"/>
</dbReference>
<dbReference type="PANTHER" id="PTHR30480:SF13">
    <property type="entry name" value="BETA-HEXOSAMINIDASE"/>
    <property type="match status" value="1"/>
</dbReference>
<keyword evidence="8" id="KW-1185">Reference proteome</keyword>
<dbReference type="InterPro" id="IPR050226">
    <property type="entry name" value="NagZ_Beta-hexosaminidase"/>
</dbReference>
<evidence type="ECO:0000313" key="8">
    <source>
        <dbReference type="Proteomes" id="UP000237640"/>
    </source>
</evidence>
<comment type="catalytic activity">
    <reaction evidence="1">
        <text>Hydrolysis of terminal non-reducing N-acetyl-D-hexosamine residues in N-acetyl-beta-D-hexosaminides.</text>
        <dbReference type="EC" id="3.2.1.52"/>
    </reaction>
</comment>
<protein>
    <recommendedName>
        <fullName evidence="3">beta-N-acetylhexosaminidase</fullName>
        <ecNumber evidence="3">3.2.1.52</ecNumber>
    </recommendedName>
</protein>
<organism evidence="7 8">
    <name type="scientific">Flagellimonas meridianipacifica</name>
    <dbReference type="NCBI Taxonomy" id="1080225"/>
    <lineage>
        <taxon>Bacteria</taxon>
        <taxon>Pseudomonadati</taxon>
        <taxon>Bacteroidota</taxon>
        <taxon>Flavobacteriia</taxon>
        <taxon>Flavobacteriales</taxon>
        <taxon>Flavobacteriaceae</taxon>
        <taxon>Flagellimonas</taxon>
    </lineage>
</organism>
<reference evidence="7 8" key="1">
    <citation type="submission" date="2018-03" db="EMBL/GenBank/DDBJ databases">
        <title>Genomic Encyclopedia of Archaeal and Bacterial Type Strains, Phase II (KMG-II): from individual species to whole genera.</title>
        <authorList>
            <person name="Goeker M."/>
        </authorList>
    </citation>
    <scope>NUCLEOTIDE SEQUENCE [LARGE SCALE GENOMIC DNA]</scope>
    <source>
        <strain evidence="7 8">DSM 25027</strain>
    </source>
</reference>
<name>A0A2T0M9S3_9FLAO</name>
<keyword evidence="4 7" id="KW-0378">Hydrolase</keyword>
<dbReference type="PROSITE" id="PS00775">
    <property type="entry name" value="GLYCOSYL_HYDROL_F3"/>
    <property type="match status" value="1"/>
</dbReference>
<dbReference type="AlphaFoldDB" id="A0A2T0M9S3"/>
<dbReference type="Pfam" id="PF00933">
    <property type="entry name" value="Glyco_hydro_3"/>
    <property type="match status" value="1"/>
</dbReference>
<dbReference type="InterPro" id="IPR017853">
    <property type="entry name" value="GH"/>
</dbReference>
<evidence type="ECO:0000256" key="3">
    <source>
        <dbReference type="ARBA" id="ARBA00012663"/>
    </source>
</evidence>
<evidence type="ECO:0000259" key="6">
    <source>
        <dbReference type="Pfam" id="PF00933"/>
    </source>
</evidence>
<evidence type="ECO:0000256" key="1">
    <source>
        <dbReference type="ARBA" id="ARBA00001231"/>
    </source>
</evidence>
<dbReference type="InterPro" id="IPR001764">
    <property type="entry name" value="Glyco_hydro_3_N"/>
</dbReference>